<sequence>MAWNAATAATHPKAPAVVTRALKPASFPSAMTKLAAPAGNQKLAMKTAWFETLRRPSIQDGHGQQGLGRGYTQA</sequence>
<gene>
    <name evidence="2" type="ORF">CDEST_11785</name>
</gene>
<feature type="compositionally biased region" description="Gly residues" evidence="1">
    <location>
        <begin position="63"/>
        <end position="74"/>
    </location>
</feature>
<accession>A0AAX4IUA7</accession>
<dbReference type="KEGG" id="cdet:87948285"/>
<keyword evidence="3" id="KW-1185">Reference proteome</keyword>
<dbReference type="RefSeq" id="XP_062783992.1">
    <property type="nucleotide sequence ID" value="XM_062927941.1"/>
</dbReference>
<reference evidence="3" key="1">
    <citation type="journal article" date="2023" name="bioRxiv">
        <title>Complete genome of the Medicago anthracnose fungus, Colletotrichum destructivum, reveals a mini-chromosome-like region within a core chromosome.</title>
        <authorList>
            <person name="Lapalu N."/>
            <person name="Simon A."/>
            <person name="Lu A."/>
            <person name="Plaumann P.-L."/>
            <person name="Amselem J."/>
            <person name="Pigne S."/>
            <person name="Auger A."/>
            <person name="Koch C."/>
            <person name="Dallery J.-F."/>
            <person name="O'Connell R.J."/>
        </authorList>
    </citation>
    <scope>NUCLEOTIDE SEQUENCE [LARGE SCALE GENOMIC DNA]</scope>
    <source>
        <strain evidence="3">CBS 520.97</strain>
    </source>
</reference>
<protein>
    <submittedName>
        <fullName evidence="2">Uncharacterized protein</fullName>
    </submittedName>
</protein>
<dbReference type="GeneID" id="87948285"/>
<name>A0AAX4IUA7_9PEZI</name>
<dbReference type="Proteomes" id="UP001322277">
    <property type="component" value="Chromosome 7"/>
</dbReference>
<proteinExistence type="predicted"/>
<dbReference type="EMBL" id="CP137311">
    <property type="protein sequence ID" value="WQF86771.1"/>
    <property type="molecule type" value="Genomic_DNA"/>
</dbReference>
<evidence type="ECO:0000313" key="2">
    <source>
        <dbReference type="EMBL" id="WQF86771.1"/>
    </source>
</evidence>
<evidence type="ECO:0000313" key="3">
    <source>
        <dbReference type="Proteomes" id="UP001322277"/>
    </source>
</evidence>
<dbReference type="AlphaFoldDB" id="A0AAX4IUA7"/>
<feature type="region of interest" description="Disordered" evidence="1">
    <location>
        <begin position="55"/>
        <end position="74"/>
    </location>
</feature>
<organism evidence="2 3">
    <name type="scientific">Colletotrichum destructivum</name>
    <dbReference type="NCBI Taxonomy" id="34406"/>
    <lineage>
        <taxon>Eukaryota</taxon>
        <taxon>Fungi</taxon>
        <taxon>Dikarya</taxon>
        <taxon>Ascomycota</taxon>
        <taxon>Pezizomycotina</taxon>
        <taxon>Sordariomycetes</taxon>
        <taxon>Hypocreomycetidae</taxon>
        <taxon>Glomerellales</taxon>
        <taxon>Glomerellaceae</taxon>
        <taxon>Colletotrichum</taxon>
        <taxon>Colletotrichum destructivum species complex</taxon>
    </lineage>
</organism>
<evidence type="ECO:0000256" key="1">
    <source>
        <dbReference type="SAM" id="MobiDB-lite"/>
    </source>
</evidence>